<proteinExistence type="predicted"/>
<evidence type="ECO:0000259" key="2">
    <source>
        <dbReference type="Pfam" id="PF13966"/>
    </source>
</evidence>
<dbReference type="PANTHER" id="PTHR33116">
    <property type="entry name" value="REVERSE TRANSCRIPTASE ZINC-BINDING DOMAIN-CONTAINING PROTEIN-RELATED-RELATED"/>
    <property type="match status" value="1"/>
</dbReference>
<evidence type="ECO:0000313" key="3">
    <source>
        <dbReference type="EMBL" id="KAL2609557.1"/>
    </source>
</evidence>
<reference evidence="3 4" key="1">
    <citation type="submission" date="2024-09" db="EMBL/GenBank/DDBJ databases">
        <title>Chromosome-scale assembly of Riccia fluitans.</title>
        <authorList>
            <person name="Paukszto L."/>
            <person name="Sawicki J."/>
            <person name="Karawczyk K."/>
            <person name="Piernik-Szablinska J."/>
            <person name="Szczecinska M."/>
            <person name="Mazdziarz M."/>
        </authorList>
    </citation>
    <scope>NUCLEOTIDE SEQUENCE [LARGE SCALE GENOMIC DNA]</scope>
    <source>
        <strain evidence="3">Rf_01</strain>
        <tissue evidence="3">Aerial parts of the thallus</tissue>
    </source>
</reference>
<dbReference type="InterPro" id="IPR026960">
    <property type="entry name" value="RVT-Znf"/>
</dbReference>
<sequence length="420" mass="48509">MLQHVLRALPVYNFLGLGPKNVSYKKLESPCRSFLWGTSADGRNKTTLVKWDSVTKLRRNGGLQLKTFQKVSELLKMRYLGRLLNSEKSDWAQMLRFFIKQQIQRRSNGRELKFWTAEEGVQSLEESPSWRWQGAESKWNGWLQPSNFWHRLLESQETLDDLSAKWPEGPYEFTWEKRWKALWGKGGLMRTKLWTWRLIRQAFFMGERAEVMRIAPGICCRCKTTVESTPHLFLECRHSQAQWRQLKVLANRARASFQIPHGLLQTIDEALRTKAKGGTLLYILHSITNTIWKDRNVAVFQNRLQATPLLSSLKQARIEIEGSVNNKSSDVRWQQGLRMLEEINSLIEHASSATAWPAAERVREEGTNSPSRVLAVDMRSSDCPTLAAANNNEEEMDSQRRMPTDDLCSLDTPTSEAQND</sequence>
<dbReference type="PANTHER" id="PTHR33116:SF78">
    <property type="entry name" value="OS12G0587133 PROTEIN"/>
    <property type="match status" value="1"/>
</dbReference>
<feature type="domain" description="Reverse transcriptase zinc-binding" evidence="2">
    <location>
        <begin position="177"/>
        <end position="243"/>
    </location>
</feature>
<feature type="compositionally biased region" description="Polar residues" evidence="1">
    <location>
        <begin position="411"/>
        <end position="420"/>
    </location>
</feature>
<comment type="caution">
    <text evidence="3">The sequence shown here is derived from an EMBL/GenBank/DDBJ whole genome shotgun (WGS) entry which is preliminary data.</text>
</comment>
<dbReference type="AlphaFoldDB" id="A0ABD1XKT0"/>
<evidence type="ECO:0000256" key="1">
    <source>
        <dbReference type="SAM" id="MobiDB-lite"/>
    </source>
</evidence>
<dbReference type="EMBL" id="JBHFFA010000008">
    <property type="protein sequence ID" value="KAL2609557.1"/>
    <property type="molecule type" value="Genomic_DNA"/>
</dbReference>
<organism evidence="3 4">
    <name type="scientific">Riccia fluitans</name>
    <dbReference type="NCBI Taxonomy" id="41844"/>
    <lineage>
        <taxon>Eukaryota</taxon>
        <taxon>Viridiplantae</taxon>
        <taxon>Streptophyta</taxon>
        <taxon>Embryophyta</taxon>
        <taxon>Marchantiophyta</taxon>
        <taxon>Marchantiopsida</taxon>
        <taxon>Marchantiidae</taxon>
        <taxon>Marchantiales</taxon>
        <taxon>Ricciaceae</taxon>
        <taxon>Riccia</taxon>
    </lineage>
</organism>
<name>A0ABD1XKT0_9MARC</name>
<feature type="region of interest" description="Disordered" evidence="1">
    <location>
        <begin position="378"/>
        <end position="420"/>
    </location>
</feature>
<evidence type="ECO:0000313" key="4">
    <source>
        <dbReference type="Proteomes" id="UP001605036"/>
    </source>
</evidence>
<dbReference type="Proteomes" id="UP001605036">
    <property type="component" value="Unassembled WGS sequence"/>
</dbReference>
<accession>A0ABD1XKT0</accession>
<keyword evidence="4" id="KW-1185">Reference proteome</keyword>
<protein>
    <recommendedName>
        <fullName evidence="2">Reverse transcriptase zinc-binding domain-containing protein</fullName>
    </recommendedName>
</protein>
<gene>
    <name evidence="3" type="ORF">R1flu_028130</name>
</gene>
<dbReference type="Pfam" id="PF13966">
    <property type="entry name" value="zf-RVT"/>
    <property type="match status" value="1"/>
</dbReference>